<keyword evidence="7" id="KW-1185">Reference proteome</keyword>
<dbReference type="AlphaFoldDB" id="A0A5A8D588"/>
<feature type="region of interest" description="Disordered" evidence="1">
    <location>
        <begin position="1"/>
        <end position="20"/>
    </location>
</feature>
<evidence type="ECO:0008006" key="10">
    <source>
        <dbReference type="Google" id="ProtNLM"/>
    </source>
</evidence>
<evidence type="ECO:0000313" key="9">
    <source>
        <dbReference type="Proteomes" id="UP000325113"/>
    </source>
</evidence>
<dbReference type="EMBL" id="VLTM01000003">
    <property type="protein sequence ID" value="KAA0167994.1"/>
    <property type="molecule type" value="Genomic_DNA"/>
</dbReference>
<gene>
    <name evidence="5" type="ORF">FNF27_02209</name>
    <name evidence="3" type="ORF">FNF28_05613</name>
    <name evidence="2" type="ORF">FNF29_02358</name>
    <name evidence="4" type="ORF">FNF31_00493</name>
</gene>
<evidence type="ECO:0000313" key="5">
    <source>
        <dbReference type="EMBL" id="KAA0176152.1"/>
    </source>
</evidence>
<dbReference type="SUPFAM" id="SSF54648">
    <property type="entry name" value="DLC"/>
    <property type="match status" value="1"/>
</dbReference>
<dbReference type="SMART" id="SM01375">
    <property type="entry name" value="Dynein_light"/>
    <property type="match status" value="1"/>
</dbReference>
<organism evidence="3 8">
    <name type="scientific">Cafeteria roenbergensis</name>
    <name type="common">Marine flagellate</name>
    <dbReference type="NCBI Taxonomy" id="33653"/>
    <lineage>
        <taxon>Eukaryota</taxon>
        <taxon>Sar</taxon>
        <taxon>Stramenopiles</taxon>
        <taxon>Bigyra</taxon>
        <taxon>Opalozoa</taxon>
        <taxon>Bicosoecida</taxon>
        <taxon>Cafeteriaceae</taxon>
        <taxon>Cafeteria</taxon>
    </lineage>
</organism>
<dbReference type="Proteomes" id="UP000324907">
    <property type="component" value="Unassembled WGS sequence"/>
</dbReference>
<dbReference type="Proteomes" id="UP000322899">
    <property type="component" value="Unassembled WGS sequence"/>
</dbReference>
<dbReference type="EMBL" id="VLTL01000117">
    <property type="protein sequence ID" value="KAA0159924.1"/>
    <property type="molecule type" value="Genomic_DNA"/>
</dbReference>
<sequence length="124" mass="13063">MAAAAAVGRRSVAATPKRADMSDPQATTWLHVASDIELKATDAPPEIRHVAFVAARLALRKRTTGALSHDHEAAKEIAQALAVEHKGSWHVMVGPAFAAVVTHEVGTKVLFTLGGTGVLVFRHG</sequence>
<evidence type="ECO:0000313" key="3">
    <source>
        <dbReference type="EMBL" id="KAA0159924.1"/>
    </source>
</evidence>
<evidence type="ECO:0000313" key="2">
    <source>
        <dbReference type="EMBL" id="KAA0154481.1"/>
    </source>
</evidence>
<reference evidence="6 7" key="1">
    <citation type="submission" date="2019-07" db="EMBL/GenBank/DDBJ databases">
        <title>Genomes of Cafeteria roenbergensis.</title>
        <authorList>
            <person name="Fischer M.G."/>
            <person name="Hackl T."/>
            <person name="Roman M."/>
        </authorList>
    </citation>
    <scope>NUCLEOTIDE SEQUENCE [LARGE SCALE GENOMIC DNA]</scope>
    <source>
        <strain evidence="2 7">BVI</strain>
        <strain evidence="4 9">Cflag</strain>
        <strain evidence="5 6">E4-10P</strain>
        <strain evidence="3 8">RCC970-E3</strain>
    </source>
</reference>
<comment type="caution">
    <text evidence="3">The sequence shown here is derived from an EMBL/GenBank/DDBJ whole genome shotgun (WGS) entry which is preliminary data.</text>
</comment>
<dbReference type="Pfam" id="PF01221">
    <property type="entry name" value="Dynein_light"/>
    <property type="match status" value="1"/>
</dbReference>
<evidence type="ECO:0000313" key="7">
    <source>
        <dbReference type="Proteomes" id="UP000323011"/>
    </source>
</evidence>
<dbReference type="Proteomes" id="UP000325113">
    <property type="component" value="Unassembled WGS sequence"/>
</dbReference>
<dbReference type="CDD" id="cd21450">
    <property type="entry name" value="DLC-like_DYNLL1-like"/>
    <property type="match status" value="1"/>
</dbReference>
<dbReference type="EMBL" id="VLTN01000011">
    <property type="protein sequence ID" value="KAA0154481.1"/>
    <property type="molecule type" value="Genomic_DNA"/>
</dbReference>
<dbReference type="EMBL" id="VLTO01000009">
    <property type="protein sequence ID" value="KAA0176152.1"/>
    <property type="molecule type" value="Genomic_DNA"/>
</dbReference>
<name>A0A5A8D588_CAFRO</name>
<evidence type="ECO:0000313" key="4">
    <source>
        <dbReference type="EMBL" id="KAA0167994.1"/>
    </source>
</evidence>
<dbReference type="InterPro" id="IPR037177">
    <property type="entry name" value="DLC_sf"/>
</dbReference>
<accession>A0A5A8D588</accession>
<feature type="compositionally biased region" description="Low complexity" evidence="1">
    <location>
        <begin position="1"/>
        <end position="14"/>
    </location>
</feature>
<protein>
    <recommendedName>
        <fullName evidence="10">Dynein light chain</fullName>
    </recommendedName>
</protein>
<evidence type="ECO:0000313" key="6">
    <source>
        <dbReference type="Proteomes" id="UP000322899"/>
    </source>
</evidence>
<dbReference type="Gene3D" id="3.30.740.10">
    <property type="entry name" value="Protein Inhibitor Of Neuronal Nitric Oxide Synthase"/>
    <property type="match status" value="1"/>
</dbReference>
<evidence type="ECO:0000256" key="1">
    <source>
        <dbReference type="SAM" id="MobiDB-lite"/>
    </source>
</evidence>
<dbReference type="GO" id="GO:0007017">
    <property type="term" value="P:microtubule-based process"/>
    <property type="evidence" value="ECO:0007669"/>
    <property type="project" value="InterPro"/>
</dbReference>
<proteinExistence type="predicted"/>
<evidence type="ECO:0000313" key="8">
    <source>
        <dbReference type="Proteomes" id="UP000324907"/>
    </source>
</evidence>
<dbReference type="Proteomes" id="UP000323011">
    <property type="component" value="Unassembled WGS sequence"/>
</dbReference>
<dbReference type="InterPro" id="IPR001372">
    <property type="entry name" value="Dynein_light_chain_typ-1/2"/>
</dbReference>
<dbReference type="GO" id="GO:0030286">
    <property type="term" value="C:dynein complex"/>
    <property type="evidence" value="ECO:0007669"/>
    <property type="project" value="InterPro"/>
</dbReference>